<reference evidence="2 3" key="1">
    <citation type="submission" date="2021-08" db="EMBL/GenBank/DDBJ databases">
        <title>Draft Genome Sequence of Phanerochaete sordida strain YK-624.</title>
        <authorList>
            <person name="Mori T."/>
            <person name="Dohra H."/>
            <person name="Suzuki T."/>
            <person name="Kawagishi H."/>
            <person name="Hirai H."/>
        </authorList>
    </citation>
    <scope>NUCLEOTIDE SEQUENCE [LARGE SCALE GENOMIC DNA]</scope>
    <source>
        <strain evidence="2 3">YK-624</strain>
    </source>
</reference>
<feature type="compositionally biased region" description="Basic and acidic residues" evidence="1">
    <location>
        <begin position="249"/>
        <end position="262"/>
    </location>
</feature>
<evidence type="ECO:0000313" key="3">
    <source>
        <dbReference type="Proteomes" id="UP000703269"/>
    </source>
</evidence>
<feature type="compositionally biased region" description="Low complexity" evidence="1">
    <location>
        <begin position="268"/>
        <end position="278"/>
    </location>
</feature>
<dbReference type="Proteomes" id="UP000703269">
    <property type="component" value="Unassembled WGS sequence"/>
</dbReference>
<keyword evidence="3" id="KW-1185">Reference proteome</keyword>
<accession>A0A9P3LD03</accession>
<name>A0A9P3LD03_9APHY</name>
<evidence type="ECO:0000313" key="2">
    <source>
        <dbReference type="EMBL" id="GJE90745.1"/>
    </source>
</evidence>
<sequence length="286" mass="30760">MPSLRKTHSSPSVRTSPYNIASGSSPTRTGARSPRRSSGSDTVNRRVLADIDWWRVEDSQREVRGLSPHDDLRPAMLGGLDDDELDQEEREPLPGPTLLTFASDAGDNAGGPPLWHSVPGGGLDLSDSLATRFTTWSAGVADLEEPPESPSAVEQFAALSLNPVGRAALHRTDSISSAFSDASFDSDSSFSTPSSSPLGIDFGFSDFALAPSVDSDDENEPHRLPLSRATRRPARAPVRTGRSASYSFIEDRLSGSRRSRDVFDDDFSAPSPFSPNSFGGDDDLFF</sequence>
<feature type="compositionally biased region" description="Basic and acidic residues" evidence="1">
    <location>
        <begin position="59"/>
        <end position="73"/>
    </location>
</feature>
<comment type="caution">
    <text evidence="2">The sequence shown here is derived from an EMBL/GenBank/DDBJ whole genome shotgun (WGS) entry which is preliminary data.</text>
</comment>
<feature type="region of interest" description="Disordered" evidence="1">
    <location>
        <begin position="59"/>
        <end position="119"/>
    </location>
</feature>
<protein>
    <submittedName>
        <fullName evidence="2">Uncharacterized protein</fullName>
    </submittedName>
</protein>
<feature type="region of interest" description="Disordered" evidence="1">
    <location>
        <begin position="211"/>
        <end position="286"/>
    </location>
</feature>
<organism evidence="2 3">
    <name type="scientific">Phanerochaete sordida</name>
    <dbReference type="NCBI Taxonomy" id="48140"/>
    <lineage>
        <taxon>Eukaryota</taxon>
        <taxon>Fungi</taxon>
        <taxon>Dikarya</taxon>
        <taxon>Basidiomycota</taxon>
        <taxon>Agaricomycotina</taxon>
        <taxon>Agaricomycetes</taxon>
        <taxon>Polyporales</taxon>
        <taxon>Phanerochaetaceae</taxon>
        <taxon>Phanerochaete</taxon>
    </lineage>
</organism>
<feature type="region of interest" description="Disordered" evidence="1">
    <location>
        <begin position="1"/>
        <end position="43"/>
    </location>
</feature>
<gene>
    <name evidence="2" type="ORF">PsYK624_068890</name>
</gene>
<dbReference type="AlphaFoldDB" id="A0A9P3LD03"/>
<dbReference type="OrthoDB" id="3236040at2759"/>
<proteinExistence type="predicted"/>
<dbReference type="EMBL" id="BPQB01000018">
    <property type="protein sequence ID" value="GJE90745.1"/>
    <property type="molecule type" value="Genomic_DNA"/>
</dbReference>
<feature type="compositionally biased region" description="Polar residues" evidence="1">
    <location>
        <begin position="9"/>
        <end position="42"/>
    </location>
</feature>
<feature type="compositionally biased region" description="Acidic residues" evidence="1">
    <location>
        <begin position="80"/>
        <end position="89"/>
    </location>
</feature>
<evidence type="ECO:0000256" key="1">
    <source>
        <dbReference type="SAM" id="MobiDB-lite"/>
    </source>
</evidence>